<keyword evidence="2" id="KW-1185">Reference proteome</keyword>
<accession>A0A4U5N1W3</accession>
<dbReference type="Gene3D" id="2.30.30.140">
    <property type="match status" value="1"/>
</dbReference>
<dbReference type="PANTHER" id="PTHR13964:SF27">
    <property type="entry name" value="HAT-TRICK, ISOFORM D"/>
    <property type="match status" value="1"/>
</dbReference>
<dbReference type="GO" id="GO:0005634">
    <property type="term" value="C:nucleus"/>
    <property type="evidence" value="ECO:0007669"/>
    <property type="project" value="TreeGrafter"/>
</dbReference>
<evidence type="ECO:0000313" key="1">
    <source>
        <dbReference type="EMBL" id="TKR76359.1"/>
    </source>
</evidence>
<dbReference type="AlphaFoldDB" id="A0A4U5N1W3"/>
<gene>
    <name evidence="1" type="ORF">L596_017507</name>
</gene>
<dbReference type="Proteomes" id="UP000298663">
    <property type="component" value="Unassembled WGS sequence"/>
</dbReference>
<reference evidence="1 2" key="1">
    <citation type="journal article" date="2015" name="Genome Biol.">
        <title>Comparative genomics of Steinernema reveals deeply conserved gene regulatory networks.</title>
        <authorList>
            <person name="Dillman A.R."/>
            <person name="Macchietto M."/>
            <person name="Porter C.F."/>
            <person name="Rogers A."/>
            <person name="Williams B."/>
            <person name="Antoshechkin I."/>
            <person name="Lee M.M."/>
            <person name="Goodwin Z."/>
            <person name="Lu X."/>
            <person name="Lewis E.E."/>
            <person name="Goodrich-Blair H."/>
            <person name="Stock S.P."/>
            <person name="Adams B.J."/>
            <person name="Sternberg P.W."/>
            <person name="Mortazavi A."/>
        </authorList>
    </citation>
    <scope>NUCLEOTIDE SEQUENCE [LARGE SCALE GENOMIC DNA]</scope>
    <source>
        <strain evidence="1 2">ALL</strain>
    </source>
</reference>
<dbReference type="EMBL" id="AZBU02000005">
    <property type="protein sequence ID" value="TKR76359.1"/>
    <property type="molecule type" value="Genomic_DNA"/>
</dbReference>
<proteinExistence type="predicted"/>
<name>A0A4U5N1W3_STECR</name>
<protein>
    <recommendedName>
        <fullName evidence="3">Tudor domain-containing protein</fullName>
    </recommendedName>
</protein>
<dbReference type="InterPro" id="IPR051232">
    <property type="entry name" value="ARID/SWI1_ChromRemod"/>
</dbReference>
<dbReference type="GO" id="GO:0006357">
    <property type="term" value="P:regulation of transcription by RNA polymerase II"/>
    <property type="evidence" value="ECO:0007669"/>
    <property type="project" value="TreeGrafter"/>
</dbReference>
<dbReference type="STRING" id="34508.A0A4U5N1W3"/>
<dbReference type="OrthoDB" id="10068428at2759"/>
<dbReference type="SUPFAM" id="SSF63748">
    <property type="entry name" value="Tudor/PWWP/MBT"/>
    <property type="match status" value="1"/>
</dbReference>
<evidence type="ECO:0000313" key="2">
    <source>
        <dbReference type="Proteomes" id="UP000298663"/>
    </source>
</evidence>
<dbReference type="PANTHER" id="PTHR13964">
    <property type="entry name" value="RBP-RELATED"/>
    <property type="match status" value="1"/>
</dbReference>
<dbReference type="GO" id="GO:0000976">
    <property type="term" value="F:transcription cis-regulatory region binding"/>
    <property type="evidence" value="ECO:0007669"/>
    <property type="project" value="TreeGrafter"/>
</dbReference>
<dbReference type="CDD" id="cd20390">
    <property type="entry name" value="Tudor_ARID4_rpt2"/>
    <property type="match status" value="1"/>
</dbReference>
<sequence>MASDNPPFLPEGTEVSAKFKGAFCEAKIKKVAKSFRCKVTTGNSSTTVESTQISGGDISLNGVVEINQGRGQHAKATIVHIKDNSSYTVVFDDGDEKLMKRSQIRAKGKQAFENGGTFHDMPLYNPERYVAPVSGSPDLGKEKPPKNCRNAISKQILATTMGR</sequence>
<comment type="caution">
    <text evidence="1">The sequence shown here is derived from an EMBL/GenBank/DDBJ whole genome shotgun (WGS) entry which is preliminary data.</text>
</comment>
<reference evidence="1 2" key="2">
    <citation type="journal article" date="2019" name="G3 (Bethesda)">
        <title>Hybrid Assembly of the Genome of the Entomopathogenic Nematode Steinernema carpocapsae Identifies the X-Chromosome.</title>
        <authorList>
            <person name="Serra L."/>
            <person name="Macchietto M."/>
            <person name="Macias-Munoz A."/>
            <person name="McGill C.J."/>
            <person name="Rodriguez I.M."/>
            <person name="Rodriguez B."/>
            <person name="Murad R."/>
            <person name="Mortazavi A."/>
        </authorList>
    </citation>
    <scope>NUCLEOTIDE SEQUENCE [LARGE SCALE GENOMIC DNA]</scope>
    <source>
        <strain evidence="1 2">ALL</strain>
    </source>
</reference>
<organism evidence="1 2">
    <name type="scientific">Steinernema carpocapsae</name>
    <name type="common">Entomopathogenic nematode</name>
    <dbReference type="NCBI Taxonomy" id="34508"/>
    <lineage>
        <taxon>Eukaryota</taxon>
        <taxon>Metazoa</taxon>
        <taxon>Ecdysozoa</taxon>
        <taxon>Nematoda</taxon>
        <taxon>Chromadorea</taxon>
        <taxon>Rhabditida</taxon>
        <taxon>Tylenchina</taxon>
        <taxon>Panagrolaimomorpha</taxon>
        <taxon>Strongyloidoidea</taxon>
        <taxon>Steinernematidae</taxon>
        <taxon>Steinernema</taxon>
    </lineage>
</organism>
<evidence type="ECO:0008006" key="3">
    <source>
        <dbReference type="Google" id="ProtNLM"/>
    </source>
</evidence>